<evidence type="ECO:0000313" key="4">
    <source>
        <dbReference type="Proteomes" id="UP001596472"/>
    </source>
</evidence>
<evidence type="ECO:0000313" key="3">
    <source>
        <dbReference type="EMBL" id="MFC7336150.1"/>
    </source>
</evidence>
<reference evidence="4" key="1">
    <citation type="journal article" date="2019" name="Int. J. Syst. Evol. Microbiol.">
        <title>The Global Catalogue of Microorganisms (GCM) 10K type strain sequencing project: providing services to taxonomists for standard genome sequencing and annotation.</title>
        <authorList>
            <consortium name="The Broad Institute Genomics Platform"/>
            <consortium name="The Broad Institute Genome Sequencing Center for Infectious Disease"/>
            <person name="Wu L."/>
            <person name="Ma J."/>
        </authorList>
    </citation>
    <scope>NUCLEOTIDE SEQUENCE [LARGE SCALE GENOMIC DNA]</scope>
    <source>
        <strain evidence="4">CGMCC 4.1467</strain>
    </source>
</reference>
<dbReference type="Proteomes" id="UP001596472">
    <property type="component" value="Unassembled WGS sequence"/>
</dbReference>
<proteinExistence type="predicted"/>
<accession>A0ABW2L4S6</accession>
<dbReference type="Pfam" id="PF13476">
    <property type="entry name" value="AAA_23"/>
    <property type="match status" value="1"/>
</dbReference>
<protein>
    <submittedName>
        <fullName evidence="3">AAA family ATPase</fullName>
    </submittedName>
</protein>
<evidence type="ECO:0000256" key="1">
    <source>
        <dbReference type="SAM" id="Coils"/>
    </source>
</evidence>
<feature type="coiled-coil region" evidence="1">
    <location>
        <begin position="199"/>
        <end position="326"/>
    </location>
</feature>
<dbReference type="PANTHER" id="PTHR41259">
    <property type="entry name" value="DOUBLE-STRAND BREAK REPAIR RAD50 ATPASE, PUTATIVE-RELATED"/>
    <property type="match status" value="1"/>
</dbReference>
<keyword evidence="1" id="KW-0175">Coiled coil</keyword>
<dbReference type="SUPFAM" id="SSF52540">
    <property type="entry name" value="P-loop containing nucleoside triphosphate hydrolases"/>
    <property type="match status" value="1"/>
</dbReference>
<keyword evidence="4" id="KW-1185">Reference proteome</keyword>
<gene>
    <name evidence="3" type="ORF">ACFQY0_03095</name>
</gene>
<comment type="caution">
    <text evidence="3">The sequence shown here is derived from an EMBL/GenBank/DDBJ whole genome shotgun (WGS) entry which is preliminary data.</text>
</comment>
<dbReference type="RefSeq" id="WP_379708978.1">
    <property type="nucleotide sequence ID" value="NZ_JBHTBS010000001.1"/>
</dbReference>
<dbReference type="InterPro" id="IPR038729">
    <property type="entry name" value="Rad50/SbcC_AAA"/>
</dbReference>
<dbReference type="EMBL" id="JBHTBS010000001">
    <property type="protein sequence ID" value="MFC7336150.1"/>
    <property type="molecule type" value="Genomic_DNA"/>
</dbReference>
<evidence type="ECO:0000259" key="2">
    <source>
        <dbReference type="Pfam" id="PF13476"/>
    </source>
</evidence>
<dbReference type="Gene3D" id="3.40.50.300">
    <property type="entry name" value="P-loop containing nucleotide triphosphate hydrolases"/>
    <property type="match status" value="2"/>
</dbReference>
<organism evidence="3 4">
    <name type="scientific">Haloferula chungangensis</name>
    <dbReference type="NCBI Taxonomy" id="1048331"/>
    <lineage>
        <taxon>Bacteria</taxon>
        <taxon>Pseudomonadati</taxon>
        <taxon>Verrucomicrobiota</taxon>
        <taxon>Verrucomicrobiia</taxon>
        <taxon>Verrucomicrobiales</taxon>
        <taxon>Verrucomicrobiaceae</taxon>
        <taxon>Haloferula</taxon>
    </lineage>
</organism>
<sequence length="899" mass="98802">MRLISLHVRNYRVHRDTRVEFDASHNLIGGPNESGKSTLVEAAHRALFCSHRRGGGVQRNMQSHAGSGPPEVELEFEQDGTRYHLSKRFKGASTASQAELRSDRNDRWSGADTEKKLAELLGFDEPLSAGAAIQSWAHLWIRQGDSANDPTVDLNSEQSTLLSRLQAEGGAALMQSDLDAAVGQRCAETWEANFTSNGQSRASSELKKAESALAKQEEIFAERSATANKLESAVREHERATRQLTEIAKTLPELEQHEQQVLRKITEVEKLQSQKADLDRELADARKTLATDTSADGRIRRLAEDVARLKKAIDPLTAEVRKAREERTAAEGESKKLVALVESAAVATKTARHRRELVQQSIEQHRAQAALHKTRERLEQIASLQKELTPLQQTLAGMPKIAARDLDRLRTLESKVAQTRVSLEAIAAGVEWTSGDGTPLLDGEALEAGVARTITEACDLEVAGHRFRIRPGGGASLEELRSSLQAAEEKLKDAFESLGVSDIAHASRLLEERSVLDSRIRTIESKLETLDPDEARQEAAQCQRSLSECEAEIARLSPLTGDFTKPADLDSAVEALSEAKRLLDAAEAEENTVRGSQQARHEALQELIRKLESSGEKLSSATTDANQAGTQHDTLVKEHGDETTRRERIAAMQRKVESCQDREARLGEQLKQLQPDLLEQDLKRHRRSIANQQELRSQAQLSKAESAVVLKSDGSNDPYAALGEAREALARAREAHASAKRRGDAISLLHQLFEEEQQRFSDQLTEPLAERISLYLQCLFGPEARARISQSGGDFSGLELVRPGGPFEFEQLSGGTKEQLAAAVRLAMAELLAESHGGCLPVIFDDAFTNSDAERIAGLQRVLDFAATRGLQIIVLTCTPLDYTSLGAKNISLEPSISH</sequence>
<name>A0ABW2L4S6_9BACT</name>
<dbReference type="InterPro" id="IPR027417">
    <property type="entry name" value="P-loop_NTPase"/>
</dbReference>
<dbReference type="PANTHER" id="PTHR41259:SF1">
    <property type="entry name" value="DOUBLE-STRAND BREAK REPAIR RAD50 ATPASE, PUTATIVE-RELATED"/>
    <property type="match status" value="1"/>
</dbReference>
<feature type="domain" description="Rad50/SbcC-type AAA" evidence="2">
    <location>
        <begin position="5"/>
        <end position="265"/>
    </location>
</feature>